<proteinExistence type="inferred from homology"/>
<keyword evidence="4 9" id="KW-0808">Transferase</keyword>
<evidence type="ECO:0000256" key="9">
    <source>
        <dbReference type="RuleBase" id="RU365103"/>
    </source>
</evidence>
<evidence type="ECO:0000259" key="10">
    <source>
        <dbReference type="Pfam" id="PF04413"/>
    </source>
</evidence>
<comment type="subcellular location">
    <subcellularLocation>
        <location evidence="9">Cell membrane</location>
    </subcellularLocation>
</comment>
<dbReference type="SUPFAM" id="SSF53756">
    <property type="entry name" value="UDP-Glycosyltransferase/glycogen phosphorylase"/>
    <property type="match status" value="1"/>
</dbReference>
<organism evidence="11 12">
    <name type="scientific">Desulfonema limicola</name>
    <dbReference type="NCBI Taxonomy" id="45656"/>
    <lineage>
        <taxon>Bacteria</taxon>
        <taxon>Pseudomonadati</taxon>
        <taxon>Thermodesulfobacteriota</taxon>
        <taxon>Desulfobacteria</taxon>
        <taxon>Desulfobacterales</taxon>
        <taxon>Desulfococcaceae</taxon>
        <taxon>Desulfonema</taxon>
    </lineage>
</organism>
<keyword evidence="12" id="KW-1185">Reference proteome</keyword>
<feature type="site" description="Transition state stabilizer" evidence="8">
    <location>
        <position position="218"/>
    </location>
</feature>
<evidence type="ECO:0000256" key="6">
    <source>
        <dbReference type="ARBA" id="ARBA00049183"/>
    </source>
</evidence>
<dbReference type="KEGG" id="dli:dnl_00840"/>
<dbReference type="GO" id="GO:0005886">
    <property type="term" value="C:plasma membrane"/>
    <property type="evidence" value="ECO:0007669"/>
    <property type="project" value="UniProtKB-SubCell"/>
</dbReference>
<sequence>MMILYNILTLTALFLIILGFPVILSLILFSEKRKKTFLQRMAFIPLPEKVYKKKKKKTGIWIHALSLGEVVSAIPLVKAVKHRFAQKEIFFSVSTKTGFETAQRQLKNHVKDIFFFPYDLLFSVKKIIDQVSPEFVIIIETDIWPNFMAETEKQNIPVFLVNTRLSPRSFSGYKRFSFFIGPVLNKFSKICTQSEADAKSFEKLIQKSDNIIITGNIKFDQPVEPVPDEDIKKMRFFMNIDKDCKVIVAGSTHEGEESVLAEVFLKLKICFNNLCLIAVPRNPDRAGSVCGIFQSKGIKALKMADIELKHEPFDVMVVDRIHVLKKLYAVADISFTGGSLAPFGGHNPLEPAVFAKPVIFGPYMSDFNEISKLLLDSGGAVQVKDGDGLYTAFSEFLSSPEKAAKAGQQSFKVFNENKGAVKRTVDIIERYLSR</sequence>
<protein>
    <recommendedName>
        <fullName evidence="3 9">3-deoxy-D-manno-octulosonic acid transferase</fullName>
        <shortName evidence="9">Kdo transferase</shortName>
        <ecNumber evidence="2 9">2.4.99.12</ecNumber>
    </recommendedName>
    <alternativeName>
        <fullName evidence="5 9">Lipid IV(A) 3-deoxy-D-manno-octulosonic acid transferase</fullName>
    </alternativeName>
</protein>
<feature type="transmembrane region" description="Helical" evidence="9">
    <location>
        <begin position="6"/>
        <end position="29"/>
    </location>
</feature>
<evidence type="ECO:0000256" key="2">
    <source>
        <dbReference type="ARBA" id="ARBA00012621"/>
    </source>
</evidence>
<gene>
    <name evidence="11" type="primary">waaA</name>
    <name evidence="11" type="ORF">dnl_00840</name>
</gene>
<dbReference type="GO" id="GO:0043842">
    <property type="term" value="F:Kdo transferase activity"/>
    <property type="evidence" value="ECO:0007669"/>
    <property type="project" value="UniProtKB-EC"/>
</dbReference>
<keyword evidence="9" id="KW-1003">Cell membrane</keyword>
<keyword evidence="9" id="KW-1133">Transmembrane helix</keyword>
<dbReference type="PANTHER" id="PTHR42755:SF1">
    <property type="entry name" value="3-DEOXY-D-MANNO-OCTULOSONIC ACID TRANSFERASE, MITOCHONDRIAL-RELATED"/>
    <property type="match status" value="1"/>
</dbReference>
<dbReference type="GO" id="GO:0009244">
    <property type="term" value="P:lipopolysaccharide core region biosynthetic process"/>
    <property type="evidence" value="ECO:0007669"/>
    <property type="project" value="UniProtKB-UniRule"/>
</dbReference>
<feature type="site" description="Transition state stabilizer" evidence="8">
    <location>
        <position position="140"/>
    </location>
</feature>
<evidence type="ECO:0000313" key="12">
    <source>
        <dbReference type="Proteomes" id="UP000663720"/>
    </source>
</evidence>
<keyword evidence="9" id="KW-0472">Membrane</keyword>
<dbReference type="Gene3D" id="3.40.50.2000">
    <property type="entry name" value="Glycogen Phosphorylase B"/>
    <property type="match status" value="1"/>
</dbReference>
<reference evidence="11" key="1">
    <citation type="journal article" date="2021" name="Microb. Physiol.">
        <title>Proteogenomic Insights into the Physiology of Marine, Sulfate-Reducing, Filamentous Desulfonema limicola and Desulfonema magnum.</title>
        <authorList>
            <person name="Schnaars V."/>
            <person name="Wohlbrand L."/>
            <person name="Scheve S."/>
            <person name="Hinrichs C."/>
            <person name="Reinhardt R."/>
            <person name="Rabus R."/>
        </authorList>
    </citation>
    <scope>NUCLEOTIDE SEQUENCE</scope>
    <source>
        <strain evidence="11">5ac10</strain>
    </source>
</reference>
<evidence type="ECO:0000256" key="8">
    <source>
        <dbReference type="PIRSR" id="PIRSR639901-2"/>
    </source>
</evidence>
<evidence type="ECO:0000256" key="5">
    <source>
        <dbReference type="ARBA" id="ARBA00031445"/>
    </source>
</evidence>
<dbReference type="PANTHER" id="PTHR42755">
    <property type="entry name" value="3-DEOXY-MANNO-OCTULOSONATE CYTIDYLYLTRANSFERASE"/>
    <property type="match status" value="1"/>
</dbReference>
<dbReference type="EMBL" id="CP061799">
    <property type="protein sequence ID" value="QTA77886.1"/>
    <property type="molecule type" value="Genomic_DNA"/>
</dbReference>
<comment type="similarity">
    <text evidence="9">Belongs to the glycosyltransferase group 1 family.</text>
</comment>
<keyword evidence="9" id="KW-0812">Transmembrane</keyword>
<dbReference type="InterPro" id="IPR007507">
    <property type="entry name" value="Glycos_transf_N"/>
</dbReference>
<dbReference type="InterPro" id="IPR038107">
    <property type="entry name" value="Glycos_transf_N_sf"/>
</dbReference>
<comment type="function">
    <text evidence="9">Involved in lipopolysaccharide (LPS) biosynthesis. Catalyzes the transfer of 3-deoxy-D-manno-octulosonate (Kdo) residue(s) from CMP-Kdo to lipid IV(A), the tetraacyldisaccharide-1,4'-bisphosphate precursor of lipid A.</text>
</comment>
<name>A0A975B331_9BACT</name>
<evidence type="ECO:0000256" key="3">
    <source>
        <dbReference type="ARBA" id="ARBA00019077"/>
    </source>
</evidence>
<dbReference type="Pfam" id="PF04413">
    <property type="entry name" value="Glycos_transf_N"/>
    <property type="match status" value="1"/>
</dbReference>
<dbReference type="Proteomes" id="UP000663720">
    <property type="component" value="Chromosome"/>
</dbReference>
<evidence type="ECO:0000313" key="11">
    <source>
        <dbReference type="EMBL" id="QTA77886.1"/>
    </source>
</evidence>
<dbReference type="EC" id="2.4.99.12" evidence="2 9"/>
<evidence type="ECO:0000256" key="4">
    <source>
        <dbReference type="ARBA" id="ARBA00022679"/>
    </source>
</evidence>
<keyword evidence="9" id="KW-0448">Lipopolysaccharide biosynthesis</keyword>
<dbReference type="GO" id="GO:0009245">
    <property type="term" value="P:lipid A biosynthetic process"/>
    <property type="evidence" value="ECO:0007669"/>
    <property type="project" value="TreeGrafter"/>
</dbReference>
<accession>A0A975B331</accession>
<dbReference type="Gene3D" id="3.40.50.11720">
    <property type="entry name" value="3-Deoxy-D-manno-octulosonic-acid transferase, N-terminal domain"/>
    <property type="match status" value="1"/>
</dbReference>
<comment type="catalytic activity">
    <reaction evidence="6 9">
        <text>lipid IVA (E. coli) + CMP-3-deoxy-beta-D-manno-octulosonate = alpha-Kdo-(2-&gt;6)-lipid IVA (E. coli) + CMP + H(+)</text>
        <dbReference type="Rhea" id="RHEA:28066"/>
        <dbReference type="ChEBI" id="CHEBI:15378"/>
        <dbReference type="ChEBI" id="CHEBI:58603"/>
        <dbReference type="ChEBI" id="CHEBI:60364"/>
        <dbReference type="ChEBI" id="CHEBI:60377"/>
        <dbReference type="ChEBI" id="CHEBI:85987"/>
        <dbReference type="EC" id="2.4.99.12"/>
    </reaction>
</comment>
<feature type="active site" description="Proton acceptor" evidence="7">
    <location>
        <position position="69"/>
    </location>
</feature>
<evidence type="ECO:0000256" key="1">
    <source>
        <dbReference type="ARBA" id="ARBA00004713"/>
    </source>
</evidence>
<feature type="domain" description="3-deoxy-D-manno-octulosonic-acid transferase N-terminal" evidence="10">
    <location>
        <begin position="46"/>
        <end position="221"/>
    </location>
</feature>
<evidence type="ECO:0000256" key="7">
    <source>
        <dbReference type="PIRSR" id="PIRSR639901-1"/>
    </source>
</evidence>
<comment type="pathway">
    <text evidence="1 9">Bacterial outer membrane biogenesis; LPS core biosynthesis.</text>
</comment>
<dbReference type="InterPro" id="IPR039901">
    <property type="entry name" value="Kdotransferase"/>
</dbReference>
<dbReference type="AlphaFoldDB" id="A0A975B331"/>